<organism evidence="4 5">
    <name type="scientific">Ohessyouella blattaphilus</name>
    <dbReference type="NCBI Taxonomy" id="2949333"/>
    <lineage>
        <taxon>Bacteria</taxon>
        <taxon>Bacillati</taxon>
        <taxon>Bacillota</taxon>
        <taxon>Clostridia</taxon>
        <taxon>Lachnospirales</taxon>
        <taxon>Lachnospiraceae</taxon>
        <taxon>Ohessyouella</taxon>
    </lineage>
</organism>
<evidence type="ECO:0000313" key="4">
    <source>
        <dbReference type="EMBL" id="MCP1111130.1"/>
    </source>
</evidence>
<evidence type="ECO:0000256" key="2">
    <source>
        <dbReference type="ARBA" id="ARBA00022777"/>
    </source>
</evidence>
<keyword evidence="5" id="KW-1185">Reference proteome</keyword>
<comment type="caution">
    <text evidence="4">The sequence shown here is derived from an EMBL/GenBank/DDBJ whole genome shotgun (WGS) entry which is preliminary data.</text>
</comment>
<dbReference type="PANTHER" id="PTHR10584">
    <property type="entry name" value="SUGAR KINASE"/>
    <property type="match status" value="1"/>
</dbReference>
<evidence type="ECO:0000256" key="1">
    <source>
        <dbReference type="ARBA" id="ARBA00022679"/>
    </source>
</evidence>
<dbReference type="RefSeq" id="WP_262070010.1">
    <property type="nucleotide sequence ID" value="NZ_JAMXOC010000024.1"/>
</dbReference>
<evidence type="ECO:0000259" key="3">
    <source>
        <dbReference type="Pfam" id="PF00294"/>
    </source>
</evidence>
<feature type="domain" description="Carbohydrate kinase PfkB" evidence="3">
    <location>
        <begin position="8"/>
        <end position="285"/>
    </location>
</feature>
<dbReference type="Pfam" id="PF00294">
    <property type="entry name" value="PfkB"/>
    <property type="match status" value="1"/>
</dbReference>
<keyword evidence="1" id="KW-0808">Transferase</keyword>
<dbReference type="InterPro" id="IPR011611">
    <property type="entry name" value="PfkB_dom"/>
</dbReference>
<proteinExistence type="predicted"/>
<gene>
    <name evidence="4" type="ORF">NK118_12815</name>
</gene>
<dbReference type="Gene3D" id="3.40.1190.20">
    <property type="match status" value="1"/>
</dbReference>
<keyword evidence="2 4" id="KW-0418">Kinase</keyword>
<dbReference type="InterPro" id="IPR029056">
    <property type="entry name" value="Ribokinase-like"/>
</dbReference>
<protein>
    <submittedName>
        <fullName evidence="4">Carbohydrate kinase family protein</fullName>
    </submittedName>
</protein>
<accession>A0ABT1EK99</accession>
<name>A0ABT1EK99_9FIRM</name>
<sequence length="298" mass="33215">MYDPIPHTGGANNLLVDLARLDADLPLKYSGQLGDDEDGRFVLETLAAYPNIDVQNVTIRGRTAKSLAMTERESKERTFFYDPGSSLDFCIDDIDFEHLEADFFLLEYLLLFGKLDEAHPEYGTYGAEVLHAAQKRGMKTFVDMVSEETTRYESVVRPALKYVDYYISNEVEASGVLGYKIYDDQGIIEDMLPEALDKIKEYGVQEWVIIHSPKAGYGLNCRTGEKVKVPSMDLPKGYIKGTTGAGDAFCAGVIYSAYKELDLTQALRNGAMCAALSLSKEDSNSGVTSYEEMQNTRF</sequence>
<dbReference type="GO" id="GO:0016301">
    <property type="term" value="F:kinase activity"/>
    <property type="evidence" value="ECO:0007669"/>
    <property type="project" value="UniProtKB-KW"/>
</dbReference>
<evidence type="ECO:0000313" key="5">
    <source>
        <dbReference type="Proteomes" id="UP001523565"/>
    </source>
</evidence>
<dbReference type="Proteomes" id="UP001523565">
    <property type="component" value="Unassembled WGS sequence"/>
</dbReference>
<dbReference type="EMBL" id="JAMZFV010000024">
    <property type="protein sequence ID" value="MCP1111130.1"/>
    <property type="molecule type" value="Genomic_DNA"/>
</dbReference>
<dbReference type="SUPFAM" id="SSF53613">
    <property type="entry name" value="Ribokinase-like"/>
    <property type="match status" value="1"/>
</dbReference>
<reference evidence="4 5" key="1">
    <citation type="journal article" date="2022" name="Genome Biol. Evol.">
        <title>Host diet, physiology and behaviors set the stage for Lachnospiraceae cladogenesis.</title>
        <authorList>
            <person name="Vera-Ponce De Leon A."/>
            <person name="Schneider M."/>
            <person name="Jahnes B.C."/>
            <person name="Sadowski V."/>
            <person name="Camuy-Velez L.A."/>
            <person name="Duan J."/>
            <person name="Sabree Z.L."/>
        </authorList>
    </citation>
    <scope>NUCLEOTIDE SEQUENCE [LARGE SCALE GENOMIC DNA]</scope>
    <source>
        <strain evidence="4 5">PAL227</strain>
    </source>
</reference>
<dbReference type="PANTHER" id="PTHR10584:SF166">
    <property type="entry name" value="RIBOKINASE"/>
    <property type="match status" value="1"/>
</dbReference>